<keyword evidence="1" id="KW-0479">Metal-binding</keyword>
<dbReference type="PANTHER" id="PTHR11845">
    <property type="entry name" value="5'-DEOXYNUCLEOTIDASE HDDC2"/>
    <property type="match status" value="1"/>
</dbReference>
<sequence>MKESDLEGVLEFLRGAEQLKNTLRSSRTSNGRHESTAEHTWRLCLMVMLFAKQYPGIDILKLMKICVIHDLGEAINGDIAAVDQVEGVDKGAEERRDLELLIRPLPTNLQDEVLMLWDEYEDASSDEALLAKAFDKLETVLQHTQGKNPGDFNYGFNLSYGKKYTDYDDLTSVLRALIDRDTARLAKGNNSI</sequence>
<evidence type="ECO:0000313" key="5">
    <source>
        <dbReference type="Proteomes" id="UP000288058"/>
    </source>
</evidence>
<accession>A0A432YZT4</accession>
<dbReference type="PANTHER" id="PTHR11845:SF13">
    <property type="entry name" value="5'-DEOXYNUCLEOTIDASE HDDC2"/>
    <property type="match status" value="1"/>
</dbReference>
<dbReference type="Proteomes" id="UP000288058">
    <property type="component" value="Unassembled WGS sequence"/>
</dbReference>
<dbReference type="OrthoDB" id="9796032at2"/>
<dbReference type="RefSeq" id="WP_126781116.1">
    <property type="nucleotide sequence ID" value="NZ_PIQC01000004.1"/>
</dbReference>
<dbReference type="AlphaFoldDB" id="A0A432YZT4"/>
<protein>
    <submittedName>
        <fullName evidence="4">Phosphohydrolase</fullName>
    </submittedName>
</protein>
<keyword evidence="5" id="KW-1185">Reference proteome</keyword>
<dbReference type="GO" id="GO:0002953">
    <property type="term" value="F:5'-deoxynucleotidase activity"/>
    <property type="evidence" value="ECO:0007669"/>
    <property type="project" value="InterPro"/>
</dbReference>
<name>A0A432YZT4_9GAMM</name>
<dbReference type="InterPro" id="IPR039356">
    <property type="entry name" value="YfbR/HDDC2"/>
</dbReference>
<reference evidence="5" key="1">
    <citation type="journal article" date="2018" name="Front. Microbiol.">
        <title>Genome-Based Analysis Reveals the Taxonomy and Diversity of the Family Idiomarinaceae.</title>
        <authorList>
            <person name="Liu Y."/>
            <person name="Lai Q."/>
            <person name="Shao Z."/>
        </authorList>
    </citation>
    <scope>NUCLEOTIDE SEQUENCE [LARGE SCALE GENOMIC DNA]</scope>
    <source>
        <strain evidence="5">R22</strain>
    </source>
</reference>
<comment type="caution">
    <text evidence="4">The sequence shown here is derived from an EMBL/GenBank/DDBJ whole genome shotgun (WGS) entry which is preliminary data.</text>
</comment>
<evidence type="ECO:0000313" key="4">
    <source>
        <dbReference type="EMBL" id="RUO69407.1"/>
    </source>
</evidence>
<organism evidence="4 5">
    <name type="scientific">Idiomarina ramblicola</name>
    <dbReference type="NCBI Taxonomy" id="263724"/>
    <lineage>
        <taxon>Bacteria</taxon>
        <taxon>Pseudomonadati</taxon>
        <taxon>Pseudomonadota</taxon>
        <taxon>Gammaproteobacteria</taxon>
        <taxon>Alteromonadales</taxon>
        <taxon>Idiomarinaceae</taxon>
        <taxon>Idiomarina</taxon>
    </lineage>
</organism>
<keyword evidence="2 4" id="KW-0378">Hydrolase</keyword>
<gene>
    <name evidence="4" type="ORF">CWI78_05690</name>
</gene>
<dbReference type="GO" id="GO:0005737">
    <property type="term" value="C:cytoplasm"/>
    <property type="evidence" value="ECO:0007669"/>
    <property type="project" value="TreeGrafter"/>
</dbReference>
<dbReference type="GO" id="GO:0046872">
    <property type="term" value="F:metal ion binding"/>
    <property type="evidence" value="ECO:0007669"/>
    <property type="project" value="UniProtKB-KW"/>
</dbReference>
<dbReference type="InterPro" id="IPR006674">
    <property type="entry name" value="HD_domain"/>
</dbReference>
<dbReference type="Pfam" id="PF13023">
    <property type="entry name" value="HD_3"/>
    <property type="match status" value="1"/>
</dbReference>
<dbReference type="SUPFAM" id="SSF109604">
    <property type="entry name" value="HD-domain/PDEase-like"/>
    <property type="match status" value="1"/>
</dbReference>
<evidence type="ECO:0000259" key="3">
    <source>
        <dbReference type="Pfam" id="PF13023"/>
    </source>
</evidence>
<evidence type="ECO:0000256" key="1">
    <source>
        <dbReference type="ARBA" id="ARBA00022723"/>
    </source>
</evidence>
<dbReference type="EMBL" id="PIQC01000004">
    <property type="protein sequence ID" value="RUO69407.1"/>
    <property type="molecule type" value="Genomic_DNA"/>
</dbReference>
<dbReference type="Gene3D" id="1.10.3210.10">
    <property type="entry name" value="Hypothetical protein af1432"/>
    <property type="match status" value="1"/>
</dbReference>
<feature type="domain" description="HD" evidence="3">
    <location>
        <begin position="16"/>
        <end position="167"/>
    </location>
</feature>
<proteinExistence type="predicted"/>
<evidence type="ECO:0000256" key="2">
    <source>
        <dbReference type="ARBA" id="ARBA00022801"/>
    </source>
</evidence>